<sequence length="302" mass="32149">MKENFQGCLLGAAIGDALGFPFKGLSANDIGEYGRFESLREFQPVPSVRSAPGELADEGQLLLLTLESICTQRALDEADLVRRLKGWFRSHPKDMTPLVRHVLGRFQAGESPAEASEGASFDPEFSPPDGGHLTRCLPVALYRVMDAARRQADMVAMARLTHWDALAVQSALVLGEVVVQLVQGKPFTPEACLPGDGLPEVRQAVVSSPDPAQLDVSGSALGALGVGLWALKTATNFEDGLVQVVSLGGATDTNAAVAGALLGAKLTRLALPQQWVYHLEGHARLEVLGARLFELATQAVHV</sequence>
<dbReference type="EMBL" id="CP072642">
    <property type="protein sequence ID" value="QUV93199.1"/>
    <property type="molecule type" value="Genomic_DNA"/>
</dbReference>
<dbReference type="PANTHER" id="PTHR16222">
    <property type="entry name" value="ADP-RIBOSYLGLYCOHYDROLASE"/>
    <property type="match status" value="1"/>
</dbReference>
<dbReference type="PANTHER" id="PTHR16222:SF24">
    <property type="entry name" value="ADP-RIBOSYLHYDROLASE ARH3"/>
    <property type="match status" value="1"/>
</dbReference>
<dbReference type="RefSeq" id="WP_211421597.1">
    <property type="nucleotide sequence ID" value="NZ_CP072642.1"/>
</dbReference>
<dbReference type="Proteomes" id="UP000677668">
    <property type="component" value="Chromosome 1"/>
</dbReference>
<accession>A0ABX8AWY5</accession>
<evidence type="ECO:0000256" key="1">
    <source>
        <dbReference type="ARBA" id="ARBA00010702"/>
    </source>
</evidence>
<proteinExistence type="inferred from homology"/>
<name>A0ABX8AWY5_9BACT</name>
<keyword evidence="2" id="KW-0378">Hydrolase</keyword>
<reference evidence="3 4" key="1">
    <citation type="submission" date="2021-03" db="EMBL/GenBank/DDBJ databases">
        <title>Genomic and phenotypic characterization of Chloracidobacterium isolates provides evidence for multiple species.</title>
        <authorList>
            <person name="Saini M.K."/>
            <person name="Costas A.M.G."/>
            <person name="Tank M."/>
            <person name="Bryant D.A."/>
        </authorList>
    </citation>
    <scope>NUCLEOTIDE SEQUENCE [LARGE SCALE GENOMIC DNA]</scope>
    <source>
        <strain evidence="3 4">N</strain>
    </source>
</reference>
<keyword evidence="4" id="KW-1185">Reference proteome</keyword>
<dbReference type="Gene3D" id="1.10.4080.10">
    <property type="entry name" value="ADP-ribosylation/Crystallin J1"/>
    <property type="match status" value="1"/>
</dbReference>
<comment type="similarity">
    <text evidence="1">Belongs to the ADP-ribosylglycohydrolase family.</text>
</comment>
<dbReference type="SUPFAM" id="SSF101478">
    <property type="entry name" value="ADP-ribosylglycohydrolase"/>
    <property type="match status" value="1"/>
</dbReference>
<evidence type="ECO:0000313" key="3">
    <source>
        <dbReference type="EMBL" id="QUV93199.1"/>
    </source>
</evidence>
<dbReference type="InterPro" id="IPR036705">
    <property type="entry name" value="Ribosyl_crysJ1_sf"/>
</dbReference>
<organism evidence="3 4">
    <name type="scientific">Chloracidobacterium sp. N</name>
    <dbReference type="NCBI Taxonomy" id="2821540"/>
    <lineage>
        <taxon>Bacteria</taxon>
        <taxon>Pseudomonadati</taxon>
        <taxon>Acidobacteriota</taxon>
        <taxon>Terriglobia</taxon>
        <taxon>Terriglobales</taxon>
        <taxon>Acidobacteriaceae</taxon>
        <taxon>Chloracidobacterium</taxon>
        <taxon>Chloracidobacterium aggregatum</taxon>
    </lineage>
</organism>
<gene>
    <name evidence="3" type="ORF">J8C05_07375</name>
</gene>
<protein>
    <submittedName>
        <fullName evidence="3">ADP-ribosylglycohydrolase family protein</fullName>
    </submittedName>
</protein>
<evidence type="ECO:0000256" key="2">
    <source>
        <dbReference type="ARBA" id="ARBA00022801"/>
    </source>
</evidence>
<evidence type="ECO:0000313" key="4">
    <source>
        <dbReference type="Proteomes" id="UP000677668"/>
    </source>
</evidence>
<dbReference type="InterPro" id="IPR005502">
    <property type="entry name" value="Ribosyl_crysJ1"/>
</dbReference>
<dbReference type="InterPro" id="IPR050792">
    <property type="entry name" value="ADP-ribosylglycohydrolase"/>
</dbReference>
<dbReference type="Pfam" id="PF03747">
    <property type="entry name" value="ADP_ribosyl_GH"/>
    <property type="match status" value="1"/>
</dbReference>